<keyword evidence="11" id="KW-1185">Reference proteome</keyword>
<sequence>VERCNSNLVEAACIMLIFSRLPEAEAVSTACFTQNQSIIHSRYNKTPHELLHGRLSNVEYFHVFGSLCYPTNERDDLGKMKPKADIAESMNIPFKEDLDNLFGPMYEEYFEKRSSETSINSVAQQVHNHKDSPLTSSIVDEFNLEDSTNFDGNTVFVPYDVPNFKEAELSTTTLDPSNMHEFHQVQPSTHIWTKAHPLEQLIGDPSKPVMSRQRLQTDSEVFMYALAVSTLEPKNIKEAMLDHN</sequence>
<dbReference type="EMBL" id="BQNB010010218">
    <property type="protein sequence ID" value="GJS74262.1"/>
    <property type="molecule type" value="Genomic_DNA"/>
</dbReference>
<evidence type="ECO:0000256" key="8">
    <source>
        <dbReference type="ARBA" id="ARBA00022932"/>
    </source>
</evidence>
<keyword evidence="8" id="KW-0808">Transferase</keyword>
<keyword evidence="3" id="KW-0255">Endonuclease</keyword>
<keyword evidence="7" id="KW-0695">RNA-directed DNA polymerase</keyword>
<evidence type="ECO:0000256" key="5">
    <source>
        <dbReference type="ARBA" id="ARBA00022842"/>
    </source>
</evidence>
<comment type="caution">
    <text evidence="10">The sequence shown here is derived from an EMBL/GenBank/DDBJ whole genome shotgun (WGS) entry which is preliminary data.</text>
</comment>
<dbReference type="InterPro" id="IPR039537">
    <property type="entry name" value="Retrotran_Ty1/copia-like"/>
</dbReference>
<organism evidence="10 11">
    <name type="scientific">Tanacetum coccineum</name>
    <dbReference type="NCBI Taxonomy" id="301880"/>
    <lineage>
        <taxon>Eukaryota</taxon>
        <taxon>Viridiplantae</taxon>
        <taxon>Streptophyta</taxon>
        <taxon>Embryophyta</taxon>
        <taxon>Tracheophyta</taxon>
        <taxon>Spermatophyta</taxon>
        <taxon>Magnoliopsida</taxon>
        <taxon>eudicotyledons</taxon>
        <taxon>Gunneridae</taxon>
        <taxon>Pentapetalae</taxon>
        <taxon>asterids</taxon>
        <taxon>campanulids</taxon>
        <taxon>Asterales</taxon>
        <taxon>Asteraceae</taxon>
        <taxon>Asteroideae</taxon>
        <taxon>Anthemideae</taxon>
        <taxon>Anthemidinae</taxon>
        <taxon>Tanacetum</taxon>
    </lineage>
</organism>
<evidence type="ECO:0000313" key="10">
    <source>
        <dbReference type="EMBL" id="GJS74262.1"/>
    </source>
</evidence>
<keyword evidence="8" id="KW-0239">DNA-directed DNA polymerase</keyword>
<keyword evidence="6" id="KW-0229">DNA integration</keyword>
<evidence type="ECO:0000256" key="2">
    <source>
        <dbReference type="ARBA" id="ARBA00022723"/>
    </source>
</evidence>
<name>A0ABQ4YBI9_9ASTR</name>
<keyword evidence="8" id="KW-0548">Nucleotidyltransferase</keyword>
<reference evidence="10" key="1">
    <citation type="journal article" date="2022" name="Int. J. Mol. Sci.">
        <title>Draft Genome of Tanacetum Coccineum: Genomic Comparison of Closely Related Tanacetum-Family Plants.</title>
        <authorList>
            <person name="Yamashiro T."/>
            <person name="Shiraishi A."/>
            <person name="Nakayama K."/>
            <person name="Satake H."/>
        </authorList>
    </citation>
    <scope>NUCLEOTIDE SEQUENCE</scope>
</reference>
<keyword evidence="9" id="KW-0233">DNA recombination</keyword>
<keyword evidence="4" id="KW-0378">Hydrolase</keyword>
<evidence type="ECO:0000256" key="3">
    <source>
        <dbReference type="ARBA" id="ARBA00022759"/>
    </source>
</evidence>
<keyword evidence="2" id="KW-0479">Metal-binding</keyword>
<evidence type="ECO:0000256" key="7">
    <source>
        <dbReference type="ARBA" id="ARBA00022918"/>
    </source>
</evidence>
<dbReference type="Proteomes" id="UP001151760">
    <property type="component" value="Unassembled WGS sequence"/>
</dbReference>
<reference evidence="10" key="2">
    <citation type="submission" date="2022-01" db="EMBL/GenBank/DDBJ databases">
        <authorList>
            <person name="Yamashiro T."/>
            <person name="Shiraishi A."/>
            <person name="Satake H."/>
            <person name="Nakayama K."/>
        </authorList>
    </citation>
    <scope>NUCLEOTIDE SEQUENCE</scope>
</reference>
<protein>
    <submittedName>
        <fullName evidence="10">Retrovirus-related pol polyprotein from transposon TNT 1-94</fullName>
    </submittedName>
</protein>
<keyword evidence="1" id="KW-0540">Nuclease</keyword>
<accession>A0ABQ4YBI9</accession>
<proteinExistence type="predicted"/>
<keyword evidence="5" id="KW-0460">Magnesium</keyword>
<gene>
    <name evidence="10" type="ORF">Tco_0707103</name>
</gene>
<evidence type="ECO:0000313" key="11">
    <source>
        <dbReference type="Proteomes" id="UP001151760"/>
    </source>
</evidence>
<dbReference type="PANTHER" id="PTHR42648">
    <property type="entry name" value="TRANSPOSASE, PUTATIVE-RELATED"/>
    <property type="match status" value="1"/>
</dbReference>
<dbReference type="PANTHER" id="PTHR42648:SF11">
    <property type="entry name" value="TRANSPOSON TY4-P GAG-POL POLYPROTEIN"/>
    <property type="match status" value="1"/>
</dbReference>
<evidence type="ECO:0000256" key="1">
    <source>
        <dbReference type="ARBA" id="ARBA00022722"/>
    </source>
</evidence>
<evidence type="ECO:0000256" key="9">
    <source>
        <dbReference type="ARBA" id="ARBA00023172"/>
    </source>
</evidence>
<evidence type="ECO:0000256" key="4">
    <source>
        <dbReference type="ARBA" id="ARBA00022801"/>
    </source>
</evidence>
<feature type="non-terminal residue" evidence="10">
    <location>
        <position position="1"/>
    </location>
</feature>
<evidence type="ECO:0000256" key="6">
    <source>
        <dbReference type="ARBA" id="ARBA00022908"/>
    </source>
</evidence>